<protein>
    <submittedName>
        <fullName evidence="1">Uncharacterized protein</fullName>
    </submittedName>
</protein>
<dbReference type="AlphaFoldDB" id="A0AAN7HG74"/>
<evidence type="ECO:0000313" key="1">
    <source>
        <dbReference type="EMBL" id="KAK4244187.1"/>
    </source>
</evidence>
<gene>
    <name evidence="1" type="ORF">C7999DRAFT_35455</name>
</gene>
<comment type="caution">
    <text evidence="1">The sequence shown here is derived from an EMBL/GenBank/DDBJ whole genome shotgun (WGS) entry which is preliminary data.</text>
</comment>
<name>A0AAN7HG74_9PEZI</name>
<reference evidence="1" key="1">
    <citation type="journal article" date="2023" name="Mol. Phylogenet. Evol.">
        <title>Genome-scale phylogeny and comparative genomics of the fungal order Sordariales.</title>
        <authorList>
            <person name="Hensen N."/>
            <person name="Bonometti L."/>
            <person name="Westerberg I."/>
            <person name="Brannstrom I.O."/>
            <person name="Guillou S."/>
            <person name="Cros-Aarteil S."/>
            <person name="Calhoun S."/>
            <person name="Haridas S."/>
            <person name="Kuo A."/>
            <person name="Mondo S."/>
            <person name="Pangilinan J."/>
            <person name="Riley R."/>
            <person name="LaButti K."/>
            <person name="Andreopoulos B."/>
            <person name="Lipzen A."/>
            <person name="Chen C."/>
            <person name="Yan M."/>
            <person name="Daum C."/>
            <person name="Ng V."/>
            <person name="Clum A."/>
            <person name="Steindorff A."/>
            <person name="Ohm R.A."/>
            <person name="Martin F."/>
            <person name="Silar P."/>
            <person name="Natvig D.O."/>
            <person name="Lalanne C."/>
            <person name="Gautier V."/>
            <person name="Ament-Velasquez S.L."/>
            <person name="Kruys A."/>
            <person name="Hutchinson M.I."/>
            <person name="Powell A.J."/>
            <person name="Barry K."/>
            <person name="Miller A.N."/>
            <person name="Grigoriev I.V."/>
            <person name="Debuchy R."/>
            <person name="Gladieux P."/>
            <person name="Hiltunen Thoren M."/>
            <person name="Johannesson H."/>
        </authorList>
    </citation>
    <scope>NUCLEOTIDE SEQUENCE</scope>
    <source>
        <strain evidence="1">CBS 359.72</strain>
    </source>
</reference>
<reference evidence="1" key="2">
    <citation type="submission" date="2023-05" db="EMBL/GenBank/DDBJ databases">
        <authorList>
            <consortium name="Lawrence Berkeley National Laboratory"/>
            <person name="Steindorff A."/>
            <person name="Hensen N."/>
            <person name="Bonometti L."/>
            <person name="Westerberg I."/>
            <person name="Brannstrom I.O."/>
            <person name="Guillou S."/>
            <person name="Cros-Aarteil S."/>
            <person name="Calhoun S."/>
            <person name="Haridas S."/>
            <person name="Kuo A."/>
            <person name="Mondo S."/>
            <person name="Pangilinan J."/>
            <person name="Riley R."/>
            <person name="Labutti K."/>
            <person name="Andreopoulos B."/>
            <person name="Lipzen A."/>
            <person name="Chen C."/>
            <person name="Yanf M."/>
            <person name="Daum C."/>
            <person name="Ng V."/>
            <person name="Clum A."/>
            <person name="Ohm R."/>
            <person name="Martin F."/>
            <person name="Silar P."/>
            <person name="Natvig D."/>
            <person name="Lalanne C."/>
            <person name="Gautier V."/>
            <person name="Ament-Velasquez S.L."/>
            <person name="Kruys A."/>
            <person name="Hutchinson M.I."/>
            <person name="Powell A.J."/>
            <person name="Barry K."/>
            <person name="Miller A.N."/>
            <person name="Grigoriev I.V."/>
            <person name="Debuchy R."/>
            <person name="Gladieux P."/>
            <person name="Thoren M.H."/>
            <person name="Johannesson H."/>
        </authorList>
    </citation>
    <scope>NUCLEOTIDE SEQUENCE</scope>
    <source>
        <strain evidence="1">CBS 359.72</strain>
    </source>
</reference>
<proteinExistence type="predicted"/>
<evidence type="ECO:0000313" key="2">
    <source>
        <dbReference type="Proteomes" id="UP001303647"/>
    </source>
</evidence>
<accession>A0AAN7HG74</accession>
<dbReference type="Proteomes" id="UP001303647">
    <property type="component" value="Unassembled WGS sequence"/>
</dbReference>
<organism evidence="1 2">
    <name type="scientific">Corynascus novoguineensis</name>
    <dbReference type="NCBI Taxonomy" id="1126955"/>
    <lineage>
        <taxon>Eukaryota</taxon>
        <taxon>Fungi</taxon>
        <taxon>Dikarya</taxon>
        <taxon>Ascomycota</taxon>
        <taxon>Pezizomycotina</taxon>
        <taxon>Sordariomycetes</taxon>
        <taxon>Sordariomycetidae</taxon>
        <taxon>Sordariales</taxon>
        <taxon>Chaetomiaceae</taxon>
        <taxon>Corynascus</taxon>
    </lineage>
</organism>
<sequence length="112" mass="12770">MEHAHQRLAYCLYYVLTGVDMDSQIRSMTSAEDLETFRKTVRQGDYPLDLEASAFSDLIKDAWMKKSGSTSFIWISKVVGAALEGLDIEQESELPPVLTQNHYRSLHAKCRE</sequence>
<dbReference type="EMBL" id="MU857752">
    <property type="protein sequence ID" value="KAK4244187.1"/>
    <property type="molecule type" value="Genomic_DNA"/>
</dbReference>
<keyword evidence="2" id="KW-1185">Reference proteome</keyword>